<dbReference type="InterPro" id="IPR011519">
    <property type="entry name" value="UnbV_ASPIC"/>
</dbReference>
<dbReference type="PANTHER" id="PTHR16026:SF0">
    <property type="entry name" value="CARTILAGE ACIDIC PROTEIN 1"/>
    <property type="match status" value="1"/>
</dbReference>
<proteinExistence type="predicted"/>
<keyword evidence="1" id="KW-0732">Signal</keyword>
<dbReference type="Pfam" id="PF07593">
    <property type="entry name" value="UnbV_ASPIC"/>
    <property type="match status" value="1"/>
</dbReference>
<evidence type="ECO:0000259" key="2">
    <source>
        <dbReference type="Pfam" id="PF07593"/>
    </source>
</evidence>
<dbReference type="Pfam" id="PF13517">
    <property type="entry name" value="FG-GAP_3"/>
    <property type="match status" value="3"/>
</dbReference>
<dbReference type="EMBL" id="JAUJEB010000001">
    <property type="protein sequence ID" value="MDN5210728.1"/>
    <property type="molecule type" value="Genomic_DNA"/>
</dbReference>
<dbReference type="PANTHER" id="PTHR16026">
    <property type="entry name" value="CARTILAGE ACIDIC PROTEIN 1"/>
    <property type="match status" value="1"/>
</dbReference>
<dbReference type="SUPFAM" id="SSF69318">
    <property type="entry name" value="Integrin alpha N-terminal domain"/>
    <property type="match status" value="3"/>
</dbReference>
<gene>
    <name evidence="3" type="ORF">QQ020_01675</name>
</gene>
<dbReference type="InterPro" id="IPR027039">
    <property type="entry name" value="Crtac1"/>
</dbReference>
<comment type="caution">
    <text evidence="3">The sequence shown here is derived from an EMBL/GenBank/DDBJ whole genome shotgun (WGS) entry which is preliminary data.</text>
</comment>
<reference evidence="3" key="1">
    <citation type="submission" date="2023-06" db="EMBL/GenBank/DDBJ databases">
        <title>Genomic of Agaribacillus aureum.</title>
        <authorList>
            <person name="Wang G."/>
        </authorList>
    </citation>
    <scope>NUCLEOTIDE SEQUENCE</scope>
    <source>
        <strain evidence="3">BMA12</strain>
    </source>
</reference>
<feature type="domain" description="ASPIC/UnbV" evidence="2">
    <location>
        <begin position="545"/>
        <end position="611"/>
    </location>
</feature>
<dbReference type="RefSeq" id="WP_346756069.1">
    <property type="nucleotide sequence ID" value="NZ_JAUJEB010000001.1"/>
</dbReference>
<accession>A0ABT8KZ53</accession>
<dbReference type="InterPro" id="IPR013517">
    <property type="entry name" value="FG-GAP"/>
</dbReference>
<evidence type="ECO:0000313" key="3">
    <source>
        <dbReference type="EMBL" id="MDN5210728.1"/>
    </source>
</evidence>
<sequence length="1126" mass="125693">MSARHNAYSLILLSIVLIVRCNSKKSTSAVSTKDSTLFELVSASYSGIAFRNSLPESSHMNRFVYEYFYNGGGVAIGDVNNDGLDDIYFTSNLKDNKLYLNKGELRFKDITAVANVKGKKGWATGVTMVDINQDGFLDIYVGRAGRFKDEDRRRNELFINQGVSEGGQPVFTEQAKKYGLDDPSFTTQASFFDFDLDGDLDVFLANHNIEAAPVDVELIKELRNTASPLGGNKLLENNNGIFKDITSEAGIHAHMMNYTLGVSISDLNNDGWPDIYVANDYSELDHLYLNQGNGVFEDAIQYAVGHMPNFSMGSDAADINNDGRSDIMSLDMVAEDNYGIKTSMSGMNVDLFQAHVDAGLHHQYMYNALQLNNGCDSNGRPLFSEIGQLAGISNTDWSWAPLMADFNNDGLTDVYITNGIKRDFRNNDFNIFLRKATQKVIDEKKNPLKYYDQWTRFSPTREKANYAFRNVGDLRFSNVSMEWGLDQVSFSNGAAYSDLDNDGDLDLVVNNIDSVAFLYENLSNTFKSRHYLKVKLKGSNRNRSGIGTKVTLLHGDTILTREQYPTRGFQSSVTKTLHFGLGEISKVEKLKVVWPDGRWQELENVEANKQLELDYTDAIVLTRGFKANKEAFFTDVTARTTIDFQHRENTFDDFKREGLLPHKMSQLGPALAVGDINSDNLEDIYVGGAFQQAGRLYTQEQEGFFKEQKVPAFEKDKRHEDVASIFFDADRDGDMDLYVVSGGNELEIGNTYYQDRFYENRSGNLVKNVRAIPAYAFSGGCVISEDYDNDGDQDLFVGGRQMPGRYPNPVSSYIFRNDSRANEIRFTNVSDVVAPMLQDMGMVTDASWADIDSDGLKDLIIVGEWMPVKVLKNINGIYKDITEESGLSGEVGWWNCVSAADFDHDGDLDLVAGNLGLNYKYKASQTNPFEVYASDFDKSGTHDIVLAYHNVGAVYPVRGRQCSSEQMPFIKEKFASYDAFGNATISEVYGKENLELSVQYKATNFATSYIENLGNGRFRIRPLANLAQISSTNTIEVIDVNADSFEDLILLGNLYGSEVETPRNDASYGLCLLGDGAGNFDPLMPDESGLLIAGEVRGMKLVRIKDHMVVVAAKNKDNLQLVEINK</sequence>
<dbReference type="Proteomes" id="UP001172083">
    <property type="component" value="Unassembled WGS sequence"/>
</dbReference>
<dbReference type="InterPro" id="IPR028994">
    <property type="entry name" value="Integrin_alpha_N"/>
</dbReference>
<evidence type="ECO:0000313" key="4">
    <source>
        <dbReference type="Proteomes" id="UP001172083"/>
    </source>
</evidence>
<keyword evidence="4" id="KW-1185">Reference proteome</keyword>
<protein>
    <submittedName>
        <fullName evidence="3">VCBS repeat-containing protein</fullName>
    </submittedName>
</protein>
<evidence type="ECO:0000256" key="1">
    <source>
        <dbReference type="ARBA" id="ARBA00022729"/>
    </source>
</evidence>
<name>A0ABT8KZ53_9BACT</name>
<dbReference type="Gene3D" id="2.130.10.130">
    <property type="entry name" value="Integrin alpha, N-terminal"/>
    <property type="match status" value="3"/>
</dbReference>
<organism evidence="3 4">
    <name type="scientific">Agaribacillus aureus</name>
    <dbReference type="NCBI Taxonomy" id="3051825"/>
    <lineage>
        <taxon>Bacteria</taxon>
        <taxon>Pseudomonadati</taxon>
        <taxon>Bacteroidota</taxon>
        <taxon>Cytophagia</taxon>
        <taxon>Cytophagales</taxon>
        <taxon>Splendidivirgaceae</taxon>
        <taxon>Agaribacillus</taxon>
    </lineage>
</organism>